<dbReference type="GO" id="GO:0046872">
    <property type="term" value="F:metal ion binding"/>
    <property type="evidence" value="ECO:0007669"/>
    <property type="project" value="UniProtKB-UniRule"/>
</dbReference>
<keyword evidence="3 8" id="KW-0479">Metal-binding</keyword>
<evidence type="ECO:0000313" key="9">
    <source>
        <dbReference type="EMBL" id="MUN29079.1"/>
    </source>
</evidence>
<keyword evidence="10" id="KW-1185">Reference proteome</keyword>
<name>A0A6A9QLP8_SULME</name>
<dbReference type="PANTHER" id="PTHR34405:SF3">
    <property type="entry name" value="CRISPR-ASSOCIATED ENDORIBONUCLEASE CAS2 3"/>
    <property type="match status" value="1"/>
</dbReference>
<comment type="function">
    <text evidence="8">CRISPR (clustered regularly interspaced short palindromic repeat), is an adaptive immune system that provides protection against mobile genetic elements (viruses, transposable elements and conjugative plasmids). CRISPR clusters contain sequences complementary to antecedent mobile elements and target invading nucleic acids. CRISPR clusters are transcribed and processed into CRISPR RNA (crRNA). Functions as a ssRNA-specific endoribonuclease. Involved in the integration of spacer DNA into the CRISPR cassette.</text>
</comment>
<dbReference type="GO" id="GO:0004521">
    <property type="term" value="F:RNA endonuclease activity"/>
    <property type="evidence" value="ECO:0007669"/>
    <property type="project" value="InterPro"/>
</dbReference>
<dbReference type="Proteomes" id="UP000470772">
    <property type="component" value="Unassembled WGS sequence"/>
</dbReference>
<dbReference type="NCBIfam" id="TIGR01573">
    <property type="entry name" value="cas2"/>
    <property type="match status" value="1"/>
</dbReference>
<dbReference type="HAMAP" id="MF_01471">
    <property type="entry name" value="Cas2"/>
    <property type="match status" value="1"/>
</dbReference>
<comment type="cofactor">
    <cofactor evidence="1 8">
        <name>Mg(2+)</name>
        <dbReference type="ChEBI" id="CHEBI:18420"/>
    </cofactor>
</comment>
<keyword evidence="7 8" id="KW-0051">Antiviral defense</keyword>
<evidence type="ECO:0000256" key="2">
    <source>
        <dbReference type="ARBA" id="ARBA00022722"/>
    </source>
</evidence>
<protein>
    <recommendedName>
        <fullName evidence="8">CRISPR-associated endoribonuclease Cas2</fullName>
        <ecNumber evidence="8">3.1.-.-</ecNumber>
    </recommendedName>
</protein>
<evidence type="ECO:0000256" key="5">
    <source>
        <dbReference type="ARBA" id="ARBA00022801"/>
    </source>
</evidence>
<dbReference type="GO" id="GO:0016787">
    <property type="term" value="F:hydrolase activity"/>
    <property type="evidence" value="ECO:0007669"/>
    <property type="project" value="UniProtKB-KW"/>
</dbReference>
<dbReference type="GO" id="GO:0043571">
    <property type="term" value="P:maintenance of CRISPR repeat elements"/>
    <property type="evidence" value="ECO:0007669"/>
    <property type="project" value="UniProtKB-UniRule"/>
</dbReference>
<feature type="binding site" evidence="8">
    <location>
        <position position="8"/>
    </location>
    <ligand>
        <name>Mg(2+)</name>
        <dbReference type="ChEBI" id="CHEBI:18420"/>
        <note>catalytic</note>
    </ligand>
</feature>
<comment type="similarity">
    <text evidence="8">Belongs to the CRISPR-associated endoribonuclease Cas2 protein family.</text>
</comment>
<evidence type="ECO:0000256" key="1">
    <source>
        <dbReference type="ARBA" id="ARBA00001946"/>
    </source>
</evidence>
<dbReference type="GO" id="GO:0051607">
    <property type="term" value="P:defense response to virus"/>
    <property type="evidence" value="ECO:0007669"/>
    <property type="project" value="UniProtKB-UniRule"/>
</dbReference>
<dbReference type="SUPFAM" id="SSF143430">
    <property type="entry name" value="TTP0101/SSO1404-like"/>
    <property type="match status" value="1"/>
</dbReference>
<dbReference type="CDD" id="cd09725">
    <property type="entry name" value="Cas2_I_II_III"/>
    <property type="match status" value="1"/>
</dbReference>
<dbReference type="Gene3D" id="3.30.70.240">
    <property type="match status" value="1"/>
</dbReference>
<evidence type="ECO:0000256" key="4">
    <source>
        <dbReference type="ARBA" id="ARBA00022759"/>
    </source>
</evidence>
<dbReference type="EC" id="3.1.-.-" evidence="8"/>
<dbReference type="AlphaFoldDB" id="A0A6A9QLP8"/>
<keyword evidence="6 8" id="KW-0460">Magnesium</keyword>
<comment type="subunit">
    <text evidence="8">Homodimer, forms a heterotetramer with a Cas1 homodimer.</text>
</comment>
<evidence type="ECO:0000313" key="10">
    <source>
        <dbReference type="Proteomes" id="UP000470772"/>
    </source>
</evidence>
<reference evidence="9 10" key="1">
    <citation type="submission" date="2019-10" db="EMBL/GenBank/DDBJ databases">
        <title>Sequencing and Assembly of Multiple Reported Metal-Biooxidizing Members of the Extremely Thermoacidophilic Archaeal Family Sulfolobaceae.</title>
        <authorList>
            <person name="Counts J.A."/>
            <person name="Kelly R.M."/>
        </authorList>
    </citation>
    <scope>NUCLEOTIDE SEQUENCE [LARGE SCALE GENOMIC DNA]</scope>
    <source>
        <strain evidence="9 10">DSM 6482</strain>
    </source>
</reference>
<dbReference type="PANTHER" id="PTHR34405">
    <property type="entry name" value="CRISPR-ASSOCIATED ENDORIBONUCLEASE CAS2"/>
    <property type="match status" value="1"/>
</dbReference>
<dbReference type="EMBL" id="WGGD01000005">
    <property type="protein sequence ID" value="MUN29079.1"/>
    <property type="molecule type" value="Genomic_DNA"/>
</dbReference>
<evidence type="ECO:0000256" key="3">
    <source>
        <dbReference type="ARBA" id="ARBA00022723"/>
    </source>
</evidence>
<evidence type="ECO:0000256" key="7">
    <source>
        <dbReference type="ARBA" id="ARBA00023118"/>
    </source>
</evidence>
<dbReference type="InterPro" id="IPR019199">
    <property type="entry name" value="Virulence_VapD/CRISPR_Cas2"/>
</dbReference>
<sequence length="94" mass="10919">MFYVVFYDITDSNLRQKVSSFLKSKGLRRVQLSVFVGEMNSSTLKDVRSGLSRLHRISQEGERFSIMIVPTTESLFSKRISIPDEDLDEDKIIW</sequence>
<evidence type="ECO:0000256" key="6">
    <source>
        <dbReference type="ARBA" id="ARBA00022842"/>
    </source>
</evidence>
<evidence type="ECO:0000256" key="8">
    <source>
        <dbReference type="HAMAP-Rule" id="MF_01471"/>
    </source>
</evidence>
<keyword evidence="4 8" id="KW-0255">Endonuclease</keyword>
<accession>A0A6A9QLP8</accession>
<proteinExistence type="inferred from homology"/>
<gene>
    <name evidence="8 9" type="primary">cas2</name>
    <name evidence="9" type="ORF">GC250_06435</name>
</gene>
<keyword evidence="5 8" id="KW-0378">Hydrolase</keyword>
<comment type="caution">
    <text evidence="9">The sequence shown here is derived from an EMBL/GenBank/DDBJ whole genome shotgun (WGS) entry which is preliminary data.</text>
</comment>
<keyword evidence="2 8" id="KW-0540">Nuclease</keyword>
<dbReference type="Pfam" id="PF09827">
    <property type="entry name" value="CRISPR_Cas2"/>
    <property type="match status" value="1"/>
</dbReference>
<dbReference type="InterPro" id="IPR021127">
    <property type="entry name" value="CRISPR_associated_Cas2"/>
</dbReference>
<dbReference type="OrthoDB" id="75992at2157"/>
<organism evidence="9 10">
    <name type="scientific">Sulfuracidifex metallicus DSM 6482 = JCM 9184</name>
    <dbReference type="NCBI Taxonomy" id="523847"/>
    <lineage>
        <taxon>Archaea</taxon>
        <taxon>Thermoproteota</taxon>
        <taxon>Thermoprotei</taxon>
        <taxon>Sulfolobales</taxon>
        <taxon>Sulfolobaceae</taxon>
        <taxon>Sulfuracidifex</taxon>
    </lineage>
</organism>